<dbReference type="RefSeq" id="WP_380705826.1">
    <property type="nucleotide sequence ID" value="NZ_JBHSAP010000018.1"/>
</dbReference>
<name>A0ABV8JLZ7_9BACL</name>
<dbReference type="InterPro" id="IPR011703">
    <property type="entry name" value="ATPase_AAA-3"/>
</dbReference>
<dbReference type="PANTHER" id="PTHR42759:SF1">
    <property type="entry name" value="MAGNESIUM-CHELATASE SUBUNIT CHLD"/>
    <property type="match status" value="1"/>
</dbReference>
<reference evidence="3" key="1">
    <citation type="journal article" date="2019" name="Int. J. Syst. Evol. Microbiol.">
        <title>The Global Catalogue of Microorganisms (GCM) 10K type strain sequencing project: providing services to taxonomists for standard genome sequencing and annotation.</title>
        <authorList>
            <consortium name="The Broad Institute Genomics Platform"/>
            <consortium name="The Broad Institute Genome Sequencing Center for Infectious Disease"/>
            <person name="Wu L."/>
            <person name="Ma J."/>
        </authorList>
    </citation>
    <scope>NUCLEOTIDE SEQUENCE [LARGE SCALE GENOMIC DNA]</scope>
    <source>
        <strain evidence="3">IBRC-M 10813</strain>
    </source>
</reference>
<sequence>MEIQTIDTERIAQRSEEVIRRLSEVMEGQGDHLRLLWIAMLTGGHVLLEGVPGLGKTMMVRSLGAAVDASFSRVQFTPDLMPSDVTGTKIFDVQSGRFSFKRGPLFTHLLLADEINRTPPKTQAALLEAMEEGQVTVDGESMTLPDPFFVVATQNPIEYEGTYPLPEAQLDRFTMKLVIGYPEEDKEIAILKGHRLTQRRDSILSPLIVPEELMDFRRRIEAIHADDSVIRYITSIVRATREHPQIMLGASPRAGISLLALSRAWAALEGREFVTPDDVKGVVVPVLRHRLVLNPDAELEGMGTDDLVGEIIRSVSVPR</sequence>
<dbReference type="InterPro" id="IPR027417">
    <property type="entry name" value="P-loop_NTPase"/>
</dbReference>
<dbReference type="Gene3D" id="3.40.50.300">
    <property type="entry name" value="P-loop containing nucleotide triphosphate hydrolases"/>
    <property type="match status" value="1"/>
</dbReference>
<dbReference type="EMBL" id="JBHSAP010000018">
    <property type="protein sequence ID" value="MFC4077993.1"/>
    <property type="molecule type" value="Genomic_DNA"/>
</dbReference>
<gene>
    <name evidence="2" type="ORF">ACFOUO_14415</name>
</gene>
<dbReference type="Proteomes" id="UP001595843">
    <property type="component" value="Unassembled WGS sequence"/>
</dbReference>
<dbReference type="PIRSF" id="PIRSF002849">
    <property type="entry name" value="AAA_ATPase_chaperone_MoxR_prd"/>
    <property type="match status" value="1"/>
</dbReference>
<dbReference type="SUPFAM" id="SSF52540">
    <property type="entry name" value="P-loop containing nucleoside triphosphate hydrolases"/>
    <property type="match status" value="1"/>
</dbReference>
<protein>
    <submittedName>
        <fullName evidence="2">AAA family ATPase</fullName>
    </submittedName>
</protein>
<feature type="domain" description="AAA+ ATPase" evidence="1">
    <location>
        <begin position="42"/>
        <end position="183"/>
    </location>
</feature>
<evidence type="ECO:0000313" key="3">
    <source>
        <dbReference type="Proteomes" id="UP001595843"/>
    </source>
</evidence>
<comment type="caution">
    <text evidence="2">The sequence shown here is derived from an EMBL/GenBank/DDBJ whole genome shotgun (WGS) entry which is preliminary data.</text>
</comment>
<dbReference type="Pfam" id="PF07726">
    <property type="entry name" value="AAA_3"/>
    <property type="match status" value="1"/>
</dbReference>
<dbReference type="InterPro" id="IPR050764">
    <property type="entry name" value="CbbQ/NirQ/NorQ/GpvN"/>
</dbReference>
<keyword evidence="3" id="KW-1185">Reference proteome</keyword>
<dbReference type="Pfam" id="PF17863">
    <property type="entry name" value="AAA_lid_2"/>
    <property type="match status" value="1"/>
</dbReference>
<evidence type="ECO:0000259" key="1">
    <source>
        <dbReference type="SMART" id="SM00382"/>
    </source>
</evidence>
<dbReference type="PANTHER" id="PTHR42759">
    <property type="entry name" value="MOXR FAMILY PROTEIN"/>
    <property type="match status" value="1"/>
</dbReference>
<evidence type="ECO:0000313" key="2">
    <source>
        <dbReference type="EMBL" id="MFC4077993.1"/>
    </source>
</evidence>
<proteinExistence type="predicted"/>
<dbReference type="InterPro" id="IPR041628">
    <property type="entry name" value="ChlI/MoxR_AAA_lid"/>
</dbReference>
<dbReference type="InterPro" id="IPR003593">
    <property type="entry name" value="AAA+_ATPase"/>
</dbReference>
<accession>A0ABV8JLZ7</accession>
<dbReference type="SMART" id="SM00382">
    <property type="entry name" value="AAA"/>
    <property type="match status" value="1"/>
</dbReference>
<organism evidence="2 3">
    <name type="scientific">Salinithrix halophila</name>
    <dbReference type="NCBI Taxonomy" id="1485204"/>
    <lineage>
        <taxon>Bacteria</taxon>
        <taxon>Bacillati</taxon>
        <taxon>Bacillota</taxon>
        <taxon>Bacilli</taxon>
        <taxon>Bacillales</taxon>
        <taxon>Thermoactinomycetaceae</taxon>
        <taxon>Salinithrix</taxon>
    </lineage>
</organism>
<dbReference type="Gene3D" id="1.10.8.80">
    <property type="entry name" value="Magnesium chelatase subunit I, C-Terminal domain"/>
    <property type="match status" value="1"/>
</dbReference>